<protein>
    <submittedName>
        <fullName evidence="2">Uncharacterized protein</fullName>
    </submittedName>
</protein>
<sequence>MVIDLIPPWETFFTPGQHTEMSMVFSIERVGPEVFTTYCPKCGDANLVNAVTNQDIECQKYNMVYKRTLSVIMNPQAPPMFITPSPITRNLAGTTGFLAADARSPKPPKRRQPQDEESEMALFRRVRIKTEFNLPAPMKKCSWDPRQDRTWMEARARRLNWDQIQQAHFPSKSPMIVGDGTNP</sequence>
<gene>
    <name evidence="2" type="ORF">K444DRAFT_633188</name>
</gene>
<evidence type="ECO:0000256" key="1">
    <source>
        <dbReference type="SAM" id="MobiDB-lite"/>
    </source>
</evidence>
<accession>A0A2J6SXY1</accession>
<dbReference type="InParanoid" id="A0A2J6SXY1"/>
<dbReference type="Proteomes" id="UP000235371">
    <property type="component" value="Unassembled WGS sequence"/>
</dbReference>
<dbReference type="STRING" id="1095630.A0A2J6SXY1"/>
<evidence type="ECO:0000313" key="2">
    <source>
        <dbReference type="EMBL" id="PMD55636.1"/>
    </source>
</evidence>
<reference evidence="2 3" key="1">
    <citation type="submission" date="2016-04" db="EMBL/GenBank/DDBJ databases">
        <title>A degradative enzymes factory behind the ericoid mycorrhizal symbiosis.</title>
        <authorList>
            <consortium name="DOE Joint Genome Institute"/>
            <person name="Martino E."/>
            <person name="Morin E."/>
            <person name="Grelet G."/>
            <person name="Kuo A."/>
            <person name="Kohler A."/>
            <person name="Daghino S."/>
            <person name="Barry K."/>
            <person name="Choi C."/>
            <person name="Cichocki N."/>
            <person name="Clum A."/>
            <person name="Copeland A."/>
            <person name="Hainaut M."/>
            <person name="Haridas S."/>
            <person name="Labutti K."/>
            <person name="Lindquist E."/>
            <person name="Lipzen A."/>
            <person name="Khouja H.-R."/>
            <person name="Murat C."/>
            <person name="Ohm R."/>
            <person name="Olson A."/>
            <person name="Spatafora J."/>
            <person name="Veneault-Fourrey C."/>
            <person name="Henrissat B."/>
            <person name="Grigoriev I."/>
            <person name="Martin F."/>
            <person name="Perotto S."/>
        </authorList>
    </citation>
    <scope>NUCLEOTIDE SEQUENCE [LARGE SCALE GENOMIC DNA]</scope>
    <source>
        <strain evidence="2 3">E</strain>
    </source>
</reference>
<dbReference type="AlphaFoldDB" id="A0A2J6SXY1"/>
<dbReference type="RefSeq" id="XP_024732540.1">
    <property type="nucleotide sequence ID" value="XM_024883586.1"/>
</dbReference>
<proteinExistence type="predicted"/>
<organism evidence="2 3">
    <name type="scientific">Hyaloscypha bicolor E</name>
    <dbReference type="NCBI Taxonomy" id="1095630"/>
    <lineage>
        <taxon>Eukaryota</taxon>
        <taxon>Fungi</taxon>
        <taxon>Dikarya</taxon>
        <taxon>Ascomycota</taxon>
        <taxon>Pezizomycotina</taxon>
        <taxon>Leotiomycetes</taxon>
        <taxon>Helotiales</taxon>
        <taxon>Hyaloscyphaceae</taxon>
        <taxon>Hyaloscypha</taxon>
        <taxon>Hyaloscypha bicolor</taxon>
    </lineage>
</organism>
<dbReference type="EMBL" id="KZ613854">
    <property type="protein sequence ID" value="PMD55636.1"/>
    <property type="molecule type" value="Genomic_DNA"/>
</dbReference>
<feature type="region of interest" description="Disordered" evidence="1">
    <location>
        <begin position="99"/>
        <end position="120"/>
    </location>
</feature>
<evidence type="ECO:0000313" key="3">
    <source>
        <dbReference type="Proteomes" id="UP000235371"/>
    </source>
</evidence>
<dbReference type="GeneID" id="36591663"/>
<name>A0A2J6SXY1_9HELO</name>
<keyword evidence="3" id="KW-1185">Reference proteome</keyword>